<name>A0ABN1ANP4_9ACTN</name>
<dbReference type="EMBL" id="BAAABY010000035">
    <property type="protein sequence ID" value="GAA0480392.1"/>
    <property type="molecule type" value="Genomic_DNA"/>
</dbReference>
<keyword evidence="1" id="KW-0472">Membrane</keyword>
<dbReference type="SUPFAM" id="SSF49313">
    <property type="entry name" value="Cadherin-like"/>
    <property type="match status" value="1"/>
</dbReference>
<dbReference type="Proteomes" id="UP001500909">
    <property type="component" value="Unassembled WGS sequence"/>
</dbReference>
<sequence length="311" mass="32264">MRGLGGARSFGGRRGEGDAAPVELRFIDLLLIIIATLMFMAVLLALVSANAPADRPDETRPPQIKVATAAAPDAVAGKQYALTLAAVGGRPPYHWERAAGRLPEGLKLTGDGVVTGRARHASGASGGDGAATTTVRVRDAAGQQAERTLRLAVVRAAEAGSQRPSLRVVAKTLALPEARKGARYATHRFQATAGDGPYSWRAVGDLPPGMRLSGDGALSGTPEKGGSFLFTVRVTDSAGAATEQQARLAVGEPREKQADSGFWGELWASPWWVLALAGIGLLVVLGFLKVIFFGARGGVSPGVPGLFGGRR</sequence>
<dbReference type="InterPro" id="IPR015919">
    <property type="entry name" value="Cadherin-like_sf"/>
</dbReference>
<organism evidence="2 3">
    <name type="scientific">Streptomyces olivaceiscleroticus</name>
    <dbReference type="NCBI Taxonomy" id="68245"/>
    <lineage>
        <taxon>Bacteria</taxon>
        <taxon>Bacillati</taxon>
        <taxon>Actinomycetota</taxon>
        <taxon>Actinomycetes</taxon>
        <taxon>Kitasatosporales</taxon>
        <taxon>Streptomycetaceae</taxon>
        <taxon>Streptomyces</taxon>
    </lineage>
</organism>
<keyword evidence="1" id="KW-1133">Transmembrane helix</keyword>
<reference evidence="2 3" key="1">
    <citation type="journal article" date="2019" name="Int. J. Syst. Evol. Microbiol.">
        <title>The Global Catalogue of Microorganisms (GCM) 10K type strain sequencing project: providing services to taxonomists for standard genome sequencing and annotation.</title>
        <authorList>
            <consortium name="The Broad Institute Genomics Platform"/>
            <consortium name="The Broad Institute Genome Sequencing Center for Infectious Disease"/>
            <person name="Wu L."/>
            <person name="Ma J."/>
        </authorList>
    </citation>
    <scope>NUCLEOTIDE SEQUENCE [LARGE SCALE GENOMIC DNA]</scope>
    <source>
        <strain evidence="2 3">JCM 4805</strain>
    </source>
</reference>
<comment type="caution">
    <text evidence="2">The sequence shown here is derived from an EMBL/GenBank/DDBJ whole genome shotgun (WGS) entry which is preliminary data.</text>
</comment>
<dbReference type="Pfam" id="PF05345">
    <property type="entry name" value="He_PIG"/>
    <property type="match status" value="2"/>
</dbReference>
<dbReference type="InterPro" id="IPR013783">
    <property type="entry name" value="Ig-like_fold"/>
</dbReference>
<protein>
    <submittedName>
        <fullName evidence="2">Uncharacterized protein</fullName>
    </submittedName>
</protein>
<feature type="transmembrane region" description="Helical" evidence="1">
    <location>
        <begin position="271"/>
        <end position="295"/>
    </location>
</feature>
<keyword evidence="3" id="KW-1185">Reference proteome</keyword>
<dbReference type="RefSeq" id="WP_346097587.1">
    <property type="nucleotide sequence ID" value="NZ_BAAABY010000035.1"/>
</dbReference>
<dbReference type="Gene3D" id="2.60.40.10">
    <property type="entry name" value="Immunoglobulins"/>
    <property type="match status" value="2"/>
</dbReference>
<feature type="transmembrane region" description="Helical" evidence="1">
    <location>
        <begin position="26"/>
        <end position="47"/>
    </location>
</feature>
<proteinExistence type="predicted"/>
<evidence type="ECO:0000313" key="3">
    <source>
        <dbReference type="Proteomes" id="UP001500909"/>
    </source>
</evidence>
<gene>
    <name evidence="2" type="ORF">GCM10010361_51440</name>
</gene>
<keyword evidence="1" id="KW-0812">Transmembrane</keyword>
<accession>A0ABN1ANP4</accession>
<evidence type="ECO:0000313" key="2">
    <source>
        <dbReference type="EMBL" id="GAA0480392.1"/>
    </source>
</evidence>
<evidence type="ECO:0000256" key="1">
    <source>
        <dbReference type="SAM" id="Phobius"/>
    </source>
</evidence>